<dbReference type="HOGENOM" id="CLU_2859801_0_0_9"/>
<reference evidence="1 3" key="2">
    <citation type="submission" date="2007-08" db="EMBL/GenBank/DDBJ databases">
        <authorList>
            <person name="Fulton L."/>
            <person name="Clifton S."/>
            <person name="Fulton B."/>
            <person name="Xu J."/>
            <person name="Minx P."/>
            <person name="Pepin K.H."/>
            <person name="Johnson M."/>
            <person name="Thiruvilangam P."/>
            <person name="Bhonagiri V."/>
            <person name="Nash W.E."/>
            <person name="Wang C."/>
            <person name="Mardis E.R."/>
            <person name="Wilson R.K."/>
        </authorList>
    </citation>
    <scope>NUCLEOTIDE SEQUENCE [LARGE SCALE GENOMIC DNA]</scope>
    <source>
        <strain evidence="1 3">DSM 753</strain>
    </source>
</reference>
<proteinExistence type="predicted"/>
<name>A7VYW3_9FIRM</name>
<reference evidence="2 4" key="3">
    <citation type="submission" date="2017-07" db="EMBL/GenBank/DDBJ databases">
        <title>Prevalence of linear plasmids in Cutibacterium (Propionibacterium) acnes isolates obtained from prostatic tissue.</title>
        <authorList>
            <person name="Davidsson S."/>
            <person name="Carlsson J."/>
            <person name="Molling P."/>
            <person name="Andren O."/>
            <person name="Andersson S.-O."/>
            <person name="Brzuszkiewicz E."/>
            <person name="Poehlein A."/>
            <person name="Al-Zeer M."/>
            <person name="Brinkmann V."/>
            <person name="Scavenius C."/>
            <person name="Nazipi S."/>
            <person name="Soderquist B."/>
            <person name="Bruggemann H."/>
        </authorList>
    </citation>
    <scope>NUCLEOTIDE SEQUENCE [LARGE SCALE GENOMIC DNA]</scope>
    <source>
        <strain evidence="2 4">DSM 753</strain>
    </source>
</reference>
<reference evidence="1 3" key="1">
    <citation type="submission" date="2007-08" db="EMBL/GenBank/DDBJ databases">
        <title>Draft genome sequence of Clostridium leptum (DSM 753).</title>
        <authorList>
            <person name="Sudarsanam P."/>
            <person name="Ley R."/>
            <person name="Guruge J."/>
            <person name="Turnbaugh P.J."/>
            <person name="Mahowald M."/>
            <person name="Liep D."/>
            <person name="Gordon J."/>
        </authorList>
    </citation>
    <scope>NUCLEOTIDE SEQUENCE [LARGE SCALE GENOMIC DNA]</scope>
    <source>
        <strain evidence="1 3">DSM 753</strain>
    </source>
</reference>
<dbReference type="EMBL" id="ABCB02000021">
    <property type="protein sequence ID" value="EDO59740.1"/>
    <property type="molecule type" value="Genomic_DNA"/>
</dbReference>
<gene>
    <name evidence="2" type="ORF">CH238_04380</name>
    <name evidence="1" type="ORF">CLOLEP_03790</name>
</gene>
<protein>
    <submittedName>
        <fullName evidence="1">Uncharacterized protein</fullName>
    </submittedName>
</protein>
<evidence type="ECO:0000313" key="3">
    <source>
        <dbReference type="Proteomes" id="UP000003490"/>
    </source>
</evidence>
<dbReference type="Proteomes" id="UP000220611">
    <property type="component" value="Unassembled WGS sequence"/>
</dbReference>
<evidence type="ECO:0000313" key="2">
    <source>
        <dbReference type="EMBL" id="PEQ25272.1"/>
    </source>
</evidence>
<dbReference type="EMBL" id="NOXF01000002">
    <property type="protein sequence ID" value="PEQ25272.1"/>
    <property type="molecule type" value="Genomic_DNA"/>
</dbReference>
<evidence type="ECO:0000313" key="4">
    <source>
        <dbReference type="Proteomes" id="UP000220611"/>
    </source>
</evidence>
<evidence type="ECO:0000313" key="1">
    <source>
        <dbReference type="EMBL" id="EDO59740.1"/>
    </source>
</evidence>
<accession>A7VYW3</accession>
<dbReference type="Proteomes" id="UP000003490">
    <property type="component" value="Unassembled WGS sequence"/>
</dbReference>
<organism evidence="1 3">
    <name type="scientific">[Clostridium] leptum DSM 753</name>
    <dbReference type="NCBI Taxonomy" id="428125"/>
    <lineage>
        <taxon>Bacteria</taxon>
        <taxon>Bacillati</taxon>
        <taxon>Bacillota</taxon>
        <taxon>Clostridia</taxon>
        <taxon>Eubacteriales</taxon>
        <taxon>Oscillospiraceae</taxon>
        <taxon>Oscillospiraceae incertae sedis</taxon>
    </lineage>
</organism>
<keyword evidence="4" id="KW-1185">Reference proteome</keyword>
<comment type="caution">
    <text evidence="1">The sequence shown here is derived from an EMBL/GenBank/DDBJ whole genome shotgun (WGS) entry which is preliminary data.</text>
</comment>
<sequence>MPSDLLLDFFKFMKSRFWAKPMQNQPTTAGIALLFQKTNRLAFDKFRILCIFYSGKHMLSTAFP</sequence>
<dbReference type="AlphaFoldDB" id="A7VYW3"/>